<dbReference type="CDD" id="cd20406">
    <property type="entry name" value="Tudor_Agenet_AtDUF_rpt2_4"/>
    <property type="match status" value="1"/>
</dbReference>
<evidence type="ECO:0000313" key="5">
    <source>
        <dbReference type="EMBL" id="KAF6170385.1"/>
    </source>
</evidence>
<protein>
    <recommendedName>
        <fullName evidence="4">Agenet domain-containing protein</fullName>
    </recommendedName>
</protein>
<dbReference type="OrthoDB" id="1166627at2759"/>
<feature type="domain" description="Agenet" evidence="4">
    <location>
        <begin position="73"/>
        <end position="129"/>
    </location>
</feature>
<reference evidence="5 6" key="1">
    <citation type="journal article" date="2020" name="IScience">
        <title>Genome Sequencing of the Endangered Kingdonia uniflora (Circaeasteraceae, Ranunculales) Reveals Potential Mechanisms of Evolutionary Specialization.</title>
        <authorList>
            <person name="Sun Y."/>
            <person name="Deng T."/>
            <person name="Zhang A."/>
            <person name="Moore M.J."/>
            <person name="Landis J.B."/>
            <person name="Lin N."/>
            <person name="Zhang H."/>
            <person name="Zhang X."/>
            <person name="Huang J."/>
            <person name="Zhang X."/>
            <person name="Sun H."/>
            <person name="Wang H."/>
        </authorList>
    </citation>
    <scope>NUCLEOTIDE SEQUENCE [LARGE SCALE GENOMIC DNA]</scope>
    <source>
        <strain evidence="5">TB1705</strain>
        <tissue evidence="5">Leaf</tissue>
    </source>
</reference>
<keyword evidence="6" id="KW-1185">Reference proteome</keyword>
<dbReference type="Proteomes" id="UP000541444">
    <property type="component" value="Unassembled WGS sequence"/>
</dbReference>
<evidence type="ECO:0000256" key="2">
    <source>
        <dbReference type="ARBA" id="ARBA00022604"/>
    </source>
</evidence>
<accession>A0A7J7NT51</accession>
<proteinExistence type="predicted"/>
<dbReference type="AlphaFoldDB" id="A0A7J7NT51"/>
<evidence type="ECO:0000259" key="4">
    <source>
        <dbReference type="SMART" id="SM00743"/>
    </source>
</evidence>
<dbReference type="PANTHER" id="PTHR31917">
    <property type="entry name" value="AGENET DOMAIN-CONTAINING PROTEIN-RELATED"/>
    <property type="match status" value="1"/>
</dbReference>
<dbReference type="EMBL" id="JACGCM010000589">
    <property type="protein sequence ID" value="KAF6170385.1"/>
    <property type="molecule type" value="Genomic_DNA"/>
</dbReference>
<organism evidence="5 6">
    <name type="scientific">Kingdonia uniflora</name>
    <dbReference type="NCBI Taxonomy" id="39325"/>
    <lineage>
        <taxon>Eukaryota</taxon>
        <taxon>Viridiplantae</taxon>
        <taxon>Streptophyta</taxon>
        <taxon>Embryophyta</taxon>
        <taxon>Tracheophyta</taxon>
        <taxon>Spermatophyta</taxon>
        <taxon>Magnoliopsida</taxon>
        <taxon>Ranunculales</taxon>
        <taxon>Circaeasteraceae</taxon>
        <taxon>Kingdonia</taxon>
    </lineage>
</organism>
<feature type="domain" description="Agenet" evidence="4">
    <location>
        <begin position="4"/>
        <end position="71"/>
    </location>
</feature>
<comment type="caution">
    <text evidence="5">The sequence shown here is derived from an EMBL/GenBank/DDBJ whole genome shotgun (WGS) entry which is preliminary data.</text>
</comment>
<sequence>MGEPHLIKGQIVEVSNDEAFKGSWYTATVVKTSQGKNTVLVEYDYLLDTVKGKLQETLPIHKVRPQQPEESNKLFEINQEIEAFYDDGWWRGVVRNVQENFMHTVYLKRLCEEFDFRVEELRNRWEWSIDGGWKQPQRQVYIVIFIFTYILWHPDNSIFGVWSNANTWQQVLHNVLYILSQVGKNCPLFISDGITKSGVVGKETEGQHLEGAVGLKTRRFSRIWKKQIEAANTRKIGLSKELKKTNVILVQLEHPSGQLLGLEHQTPTTEITNVLEKEFASKKNEICGTKMLNDFENEHQPLSVWPHEYFPSPVMDNAENSSHSVDEHNEAILQSTGKICDARAGEPNETIQSLLTNPTPTAATFSPLTQEDGVLQENDSFPFVKSLSIWTSFESMEAFILLPQHPHFRPLEGKNKNFREGSAIGWMFNFSNLVYKTRNACIEDHACDLKEMLEALIDLEKYGFNIQPLHSRLEELLKIKEILEKNAEEMKEVERKIATLSKLEVDIKQLEQQIAEMNEKRQSLMRERNIKESVADLKMMRCSIQESDRRAKLKFASVVAASW</sequence>
<name>A0A7J7NT51_9MAGN</name>
<evidence type="ECO:0000313" key="6">
    <source>
        <dbReference type="Proteomes" id="UP000541444"/>
    </source>
</evidence>
<dbReference type="InterPro" id="IPR014002">
    <property type="entry name" value="Agenet_dom_plant"/>
</dbReference>
<dbReference type="Pfam" id="PF05266">
    <property type="entry name" value="DUF724"/>
    <property type="match status" value="1"/>
</dbReference>
<dbReference type="PANTHER" id="PTHR31917:SF147">
    <property type="entry name" value="AGENET DOMAIN-CONTAINING PROTEIN"/>
    <property type="match status" value="1"/>
</dbReference>
<keyword evidence="3" id="KW-0175">Coiled coil</keyword>
<dbReference type="InterPro" id="IPR008395">
    <property type="entry name" value="Agenet-like_dom"/>
</dbReference>
<dbReference type="SMART" id="SM00743">
    <property type="entry name" value="Agenet"/>
    <property type="match status" value="2"/>
</dbReference>
<evidence type="ECO:0000256" key="1">
    <source>
        <dbReference type="ARBA" id="ARBA00022448"/>
    </source>
</evidence>
<keyword evidence="1" id="KW-0813">Transport</keyword>
<dbReference type="CDD" id="cd20405">
    <property type="entry name" value="Tudor_Agenet_AtDUF_rpt1_3"/>
    <property type="match status" value="1"/>
</dbReference>
<dbReference type="InterPro" id="IPR007930">
    <property type="entry name" value="DUF724"/>
</dbReference>
<keyword evidence="2" id="KW-0341">Growth regulation</keyword>
<feature type="coiled-coil region" evidence="3">
    <location>
        <begin position="473"/>
        <end position="527"/>
    </location>
</feature>
<gene>
    <name evidence="5" type="ORF">GIB67_014315</name>
</gene>
<evidence type="ECO:0000256" key="3">
    <source>
        <dbReference type="SAM" id="Coils"/>
    </source>
</evidence>
<dbReference type="Pfam" id="PF05641">
    <property type="entry name" value="Agenet"/>
    <property type="match status" value="1"/>
</dbReference>